<evidence type="ECO:0000313" key="2">
    <source>
        <dbReference type="EMBL" id="JAH70771.1"/>
    </source>
</evidence>
<sequence>MRVQLLWTDGGLDPHRPESHRQAGMQTSVAETGLRPVVCVSEVHVHTQNYSNNTDL</sequence>
<name>A0A0E9UYG0_ANGAN</name>
<dbReference type="AlphaFoldDB" id="A0A0E9UYG0"/>
<protein>
    <submittedName>
        <fullName evidence="2">Uncharacterized protein</fullName>
    </submittedName>
</protein>
<accession>A0A0E9UYG0</accession>
<dbReference type="EMBL" id="GBXM01037806">
    <property type="protein sequence ID" value="JAH70771.1"/>
    <property type="molecule type" value="Transcribed_RNA"/>
</dbReference>
<reference evidence="2" key="1">
    <citation type="submission" date="2014-11" db="EMBL/GenBank/DDBJ databases">
        <authorList>
            <person name="Amaro Gonzalez C."/>
        </authorList>
    </citation>
    <scope>NUCLEOTIDE SEQUENCE</scope>
</reference>
<proteinExistence type="predicted"/>
<reference evidence="2" key="2">
    <citation type="journal article" date="2015" name="Fish Shellfish Immunol.">
        <title>Early steps in the European eel (Anguilla anguilla)-Vibrio vulnificus interaction in the gills: Role of the RtxA13 toxin.</title>
        <authorList>
            <person name="Callol A."/>
            <person name="Pajuelo D."/>
            <person name="Ebbesson L."/>
            <person name="Teles M."/>
            <person name="MacKenzie S."/>
            <person name="Amaro C."/>
        </authorList>
    </citation>
    <scope>NUCLEOTIDE SEQUENCE</scope>
</reference>
<feature type="region of interest" description="Disordered" evidence="1">
    <location>
        <begin position="1"/>
        <end position="29"/>
    </location>
</feature>
<organism evidence="2">
    <name type="scientific">Anguilla anguilla</name>
    <name type="common">European freshwater eel</name>
    <name type="synonym">Muraena anguilla</name>
    <dbReference type="NCBI Taxonomy" id="7936"/>
    <lineage>
        <taxon>Eukaryota</taxon>
        <taxon>Metazoa</taxon>
        <taxon>Chordata</taxon>
        <taxon>Craniata</taxon>
        <taxon>Vertebrata</taxon>
        <taxon>Euteleostomi</taxon>
        <taxon>Actinopterygii</taxon>
        <taxon>Neopterygii</taxon>
        <taxon>Teleostei</taxon>
        <taxon>Anguilliformes</taxon>
        <taxon>Anguillidae</taxon>
        <taxon>Anguilla</taxon>
    </lineage>
</organism>
<feature type="compositionally biased region" description="Basic and acidic residues" evidence="1">
    <location>
        <begin position="12"/>
        <end position="21"/>
    </location>
</feature>
<evidence type="ECO:0000256" key="1">
    <source>
        <dbReference type="SAM" id="MobiDB-lite"/>
    </source>
</evidence>